<feature type="compositionally biased region" description="Basic and acidic residues" evidence="1">
    <location>
        <begin position="673"/>
        <end position="687"/>
    </location>
</feature>
<evidence type="ECO:0000313" key="2">
    <source>
        <dbReference type="EMBL" id="KYK58911.1"/>
    </source>
</evidence>
<organism evidence="2 3">
    <name type="scientific">Drechmeria coniospora</name>
    <name type="common">Nematophagous fungus</name>
    <name type="synonym">Meria coniospora</name>
    <dbReference type="NCBI Taxonomy" id="98403"/>
    <lineage>
        <taxon>Eukaryota</taxon>
        <taxon>Fungi</taxon>
        <taxon>Dikarya</taxon>
        <taxon>Ascomycota</taxon>
        <taxon>Pezizomycotina</taxon>
        <taxon>Sordariomycetes</taxon>
        <taxon>Hypocreomycetidae</taxon>
        <taxon>Hypocreales</taxon>
        <taxon>Ophiocordycipitaceae</taxon>
        <taxon>Drechmeria</taxon>
    </lineage>
</organism>
<reference evidence="2 3" key="1">
    <citation type="journal article" date="2016" name="Sci. Rep.">
        <title>Insights into Adaptations to a Near-Obligate Nematode Endoparasitic Lifestyle from the Finished Genome of Drechmeria coniospora.</title>
        <authorList>
            <person name="Zhang L."/>
            <person name="Zhou Z."/>
            <person name="Guo Q."/>
            <person name="Fokkens L."/>
            <person name="Miskei M."/>
            <person name="Pocsi I."/>
            <person name="Zhang W."/>
            <person name="Chen M."/>
            <person name="Wang L."/>
            <person name="Sun Y."/>
            <person name="Donzelli B.G."/>
            <person name="Gibson D.M."/>
            <person name="Nelson D.R."/>
            <person name="Luo J.G."/>
            <person name="Rep M."/>
            <person name="Liu H."/>
            <person name="Yang S."/>
            <person name="Wang J."/>
            <person name="Krasnoff S.B."/>
            <person name="Xu Y."/>
            <person name="Molnar I."/>
            <person name="Lin M."/>
        </authorList>
    </citation>
    <scope>NUCLEOTIDE SEQUENCE [LARGE SCALE GENOMIC DNA]</scope>
    <source>
        <strain evidence="2 3">ARSEF 6962</strain>
    </source>
</reference>
<evidence type="ECO:0000313" key="3">
    <source>
        <dbReference type="Proteomes" id="UP000076580"/>
    </source>
</evidence>
<evidence type="ECO:0000256" key="1">
    <source>
        <dbReference type="SAM" id="MobiDB-lite"/>
    </source>
</evidence>
<dbReference type="InParanoid" id="A0A151GPC3"/>
<feature type="compositionally biased region" description="Low complexity" evidence="1">
    <location>
        <begin position="266"/>
        <end position="279"/>
    </location>
</feature>
<dbReference type="RefSeq" id="XP_040658263.1">
    <property type="nucleotide sequence ID" value="XM_040797380.1"/>
</dbReference>
<dbReference type="Proteomes" id="UP000076580">
    <property type="component" value="Chromosome 01"/>
</dbReference>
<feature type="region of interest" description="Disordered" evidence="1">
    <location>
        <begin position="494"/>
        <end position="514"/>
    </location>
</feature>
<proteinExistence type="predicted"/>
<dbReference type="AlphaFoldDB" id="A0A151GPC3"/>
<feature type="region of interest" description="Disordered" evidence="1">
    <location>
        <begin position="673"/>
        <end position="703"/>
    </location>
</feature>
<gene>
    <name evidence="2" type="ORF">DCS_00038</name>
</gene>
<feature type="region of interest" description="Disordered" evidence="1">
    <location>
        <begin position="316"/>
        <end position="351"/>
    </location>
</feature>
<protein>
    <submittedName>
        <fullName evidence="2">Uncharacterized protein</fullName>
    </submittedName>
</protein>
<dbReference type="GeneID" id="63712681"/>
<feature type="region of interest" description="Disordered" evidence="1">
    <location>
        <begin position="39"/>
        <end position="71"/>
    </location>
</feature>
<feature type="region of interest" description="Disordered" evidence="1">
    <location>
        <begin position="1"/>
        <end position="20"/>
    </location>
</feature>
<dbReference type="STRING" id="98403.A0A151GPC3"/>
<name>A0A151GPC3_DRECN</name>
<accession>A0A151GPC3</accession>
<feature type="region of interest" description="Disordered" evidence="1">
    <location>
        <begin position="211"/>
        <end position="301"/>
    </location>
</feature>
<feature type="compositionally biased region" description="Polar residues" evidence="1">
    <location>
        <begin position="216"/>
        <end position="229"/>
    </location>
</feature>
<feature type="region of interest" description="Disordered" evidence="1">
    <location>
        <begin position="597"/>
        <end position="618"/>
    </location>
</feature>
<comment type="caution">
    <text evidence="2">The sequence shown here is derived from an EMBL/GenBank/DDBJ whole genome shotgun (WGS) entry which is preliminary data.</text>
</comment>
<keyword evidence="3" id="KW-1185">Reference proteome</keyword>
<dbReference type="EMBL" id="LAYC01000001">
    <property type="protein sequence ID" value="KYK58911.1"/>
    <property type="molecule type" value="Genomic_DNA"/>
</dbReference>
<sequence>MLHRHSPSRRLALSRSKSTSSIVSSHVEREAYIAAKRSYHRAQGRSCDMPSTALGRSNSVTSSIPPSPSVDGSCALHKEQSVRFVGPNARPRRLLAARANRIGPAGCVHGHPQASSDDHNMKRAAFFDGLELAPSAGRLRKSRSMMTSIPVTTPCISRPACEPANPLSLHSQFGLDDDPADRLERWLTARGSEDMENEGYMLRAPKSMTLLRGHSRTSSSKAEEQQQAVPVSLHHSASRSRLRSHPSLFFRSRNRRCNSSGGMAKSLRNSSNDSSGISSAVAGNAMAGPKQSGIRVTARKVSRSLRSRFKGLFGRPRSADDVAGVSVPPFDSDAESCQVEAPEPEEASMSRVPSHVPSIHAVPSHQQLRSRKGSLESICVDGDERSRVTSWTNSTNTMVSECQDSERQRLSVIDENVTHAQSAAWSTPAAENQRVYSALFRKLDERWQQSQCGTSESFRLAPPCRTSIEPGDWPTIRCVPDDDVFQDTPRQARPRYKAYPNPMAGDSVGLSPARRPELEPRGLAHNAAFLASPTCHLFRTASPFRRALKETMEQGSDYTHALDTRYLSTLSALSLPTRRPSTAGSGRDVAAYADSMYSDEQKSGENSPDAGGGDGAIFTQLHEPMHNRDRSADGSARWRAWLGTEASDWETPTSGGSDHSDAFYALPFGHVREEAEIESPDTKDESMRGTGPRESPVPAALGADGQLVDDKSTREVAPRIPSRNGLRTAPSLPGMRAAKDASAIHPVKGRPSRDEQQLNLRVVACRGNESVTSSPGLTTALKRQFRKASLRGANFATPRTCKQEEDAEWKAQVMGSKRMVDLFLSSRRRRIDGSTGTESDGISTHFCN</sequence>